<reference evidence="1 2" key="1">
    <citation type="submission" date="2020-08" db="EMBL/GenBank/DDBJ databases">
        <authorList>
            <person name="Newling K."/>
            <person name="Davey J."/>
            <person name="Forrester S."/>
        </authorList>
    </citation>
    <scope>NUCLEOTIDE SEQUENCE [LARGE SCALE GENOMIC DNA]</scope>
    <source>
        <strain evidence="2">Crithidia deanei Carvalho (ATCC PRA-265)</strain>
    </source>
</reference>
<dbReference type="Proteomes" id="UP000515908">
    <property type="component" value="Chromosome 01"/>
</dbReference>
<evidence type="ECO:0000313" key="2">
    <source>
        <dbReference type="Proteomes" id="UP000515908"/>
    </source>
</evidence>
<name>S9U6D9_9TRYP</name>
<gene>
    <name evidence="1" type="ORF">ADEAN_000072700</name>
</gene>
<accession>S9U6D9</accession>
<protein>
    <submittedName>
        <fullName evidence="1">Uncharacterized protein</fullName>
    </submittedName>
</protein>
<organism evidence="1 2">
    <name type="scientific">Angomonas deanei</name>
    <dbReference type="NCBI Taxonomy" id="59799"/>
    <lineage>
        <taxon>Eukaryota</taxon>
        <taxon>Discoba</taxon>
        <taxon>Euglenozoa</taxon>
        <taxon>Kinetoplastea</taxon>
        <taxon>Metakinetoplastina</taxon>
        <taxon>Trypanosomatida</taxon>
        <taxon>Trypanosomatidae</taxon>
        <taxon>Strigomonadinae</taxon>
        <taxon>Angomonas</taxon>
    </lineage>
</organism>
<dbReference type="VEuPathDB" id="TriTrypDB:ADEAN_000072700"/>
<dbReference type="OrthoDB" id="240666at2759"/>
<proteinExistence type="predicted"/>
<dbReference type="EMBL" id="LR877145">
    <property type="protein sequence ID" value="CAD2213286.1"/>
    <property type="molecule type" value="Genomic_DNA"/>
</dbReference>
<dbReference type="AlphaFoldDB" id="S9U6D9"/>
<sequence>MFQQQNTGPLMSGSFMPSSMNNNGSLPTLSADSNFEPNFRQFDLFLDNKETPDANLVERVYKSPEGEAHWDLNSFLSTNIRCTPVVVTSLFGAAFCNFLYTRFLNRTAASIRWSFLKFYVTILAWNNFTKFYARERYFQRDFQRNQMYSYEERRYQREQQRVREALYETQFVTNPVAEYRIKAWQVADRFA</sequence>
<evidence type="ECO:0000313" key="1">
    <source>
        <dbReference type="EMBL" id="CAD2213286.1"/>
    </source>
</evidence>
<keyword evidence="2" id="KW-1185">Reference proteome</keyword>